<dbReference type="Proteomes" id="UP000095287">
    <property type="component" value="Unplaced"/>
</dbReference>
<name>A0A1I7YVU2_9BILA</name>
<dbReference type="AlphaFoldDB" id="A0A1I7YVU2"/>
<organism evidence="2 3">
    <name type="scientific">Steinernema glaseri</name>
    <dbReference type="NCBI Taxonomy" id="37863"/>
    <lineage>
        <taxon>Eukaryota</taxon>
        <taxon>Metazoa</taxon>
        <taxon>Ecdysozoa</taxon>
        <taxon>Nematoda</taxon>
        <taxon>Chromadorea</taxon>
        <taxon>Rhabditida</taxon>
        <taxon>Tylenchina</taxon>
        <taxon>Panagrolaimomorpha</taxon>
        <taxon>Strongyloidoidea</taxon>
        <taxon>Steinernematidae</taxon>
        <taxon>Steinernema</taxon>
    </lineage>
</organism>
<evidence type="ECO:0000313" key="3">
    <source>
        <dbReference type="WBParaSite" id="L893_g20025.t1"/>
    </source>
</evidence>
<reference evidence="3" key="1">
    <citation type="submission" date="2016-11" db="UniProtKB">
        <authorList>
            <consortium name="WormBaseParasite"/>
        </authorList>
    </citation>
    <scope>IDENTIFICATION</scope>
</reference>
<proteinExistence type="predicted"/>
<keyword evidence="2" id="KW-1185">Reference proteome</keyword>
<sequence>MGPQERCTATDNEPRNGDRNALLECVAAPARSGSMLTGGEGPRRVGTARKQWTVPELRSDKRFQGRPSRRGSAKGNVLPSTECSETKRKWKQGYFPGRTASEENPNKIPLRIESK</sequence>
<accession>A0A1I7YVU2</accession>
<dbReference type="WBParaSite" id="L893_g20025.t1">
    <property type="protein sequence ID" value="L893_g20025.t1"/>
    <property type="gene ID" value="L893_g20025"/>
</dbReference>
<feature type="region of interest" description="Disordered" evidence="1">
    <location>
        <begin position="56"/>
        <end position="115"/>
    </location>
</feature>
<evidence type="ECO:0000256" key="1">
    <source>
        <dbReference type="SAM" id="MobiDB-lite"/>
    </source>
</evidence>
<evidence type="ECO:0000313" key="2">
    <source>
        <dbReference type="Proteomes" id="UP000095287"/>
    </source>
</evidence>
<protein>
    <submittedName>
        <fullName evidence="3">Uncharacterized protein</fullName>
    </submittedName>
</protein>
<feature type="compositionally biased region" description="Basic and acidic residues" evidence="1">
    <location>
        <begin position="100"/>
        <end position="115"/>
    </location>
</feature>
<feature type="region of interest" description="Disordered" evidence="1">
    <location>
        <begin position="32"/>
        <end position="51"/>
    </location>
</feature>